<evidence type="ECO:0000256" key="1">
    <source>
        <dbReference type="ARBA" id="ARBA00009437"/>
    </source>
</evidence>
<organism evidence="7 8">
    <name type="scientific">Cellulomonas iranensis</name>
    <dbReference type="NCBI Taxonomy" id="76862"/>
    <lineage>
        <taxon>Bacteria</taxon>
        <taxon>Bacillati</taxon>
        <taxon>Actinomycetota</taxon>
        <taxon>Actinomycetes</taxon>
        <taxon>Micrococcales</taxon>
        <taxon>Cellulomonadaceae</taxon>
        <taxon>Cellulomonas</taxon>
    </lineage>
</organism>
<feature type="compositionally biased region" description="Basic and acidic residues" evidence="5">
    <location>
        <begin position="218"/>
        <end position="230"/>
    </location>
</feature>
<feature type="region of interest" description="Disordered" evidence="5">
    <location>
        <begin position="52"/>
        <end position="71"/>
    </location>
</feature>
<keyword evidence="2" id="KW-0805">Transcription regulation</keyword>
<evidence type="ECO:0000256" key="5">
    <source>
        <dbReference type="SAM" id="MobiDB-lite"/>
    </source>
</evidence>
<dbReference type="GO" id="GO:0003677">
    <property type="term" value="F:DNA binding"/>
    <property type="evidence" value="ECO:0007669"/>
    <property type="project" value="UniProtKB-KW"/>
</dbReference>
<name>A0ABU0GHL4_9CELL</name>
<gene>
    <name evidence="7" type="ORF">JO380_001246</name>
</gene>
<feature type="region of interest" description="Disordered" evidence="5">
    <location>
        <begin position="196"/>
        <end position="263"/>
    </location>
</feature>
<evidence type="ECO:0000259" key="6">
    <source>
        <dbReference type="Pfam" id="PF03466"/>
    </source>
</evidence>
<sequence>MPGTSPDRWSRVWRERLPDDPLDVVHAEPAAAVAAVLAGDVDAAVLRLPPAPADGAALTPPPGLPTTTPTTRDGWAVVPLWTETTVVVVPADHVLTVLDEVDVADLAGETLLVPADDVLGWTPAGVDVVEVPDAATGADLVASGAGLLVVPHAIARLHDRRGTTVRPVPDAPGSRLALVWRTDAEHPHAQELVGIVRGRTAGSSRGDATVATGAGRGTGRDGRSGRDGRGGDAPPPRRTGRPTPRTPGRGDGRPRGGGGRRTR</sequence>
<reference evidence="7 8" key="1">
    <citation type="submission" date="2023-07" db="EMBL/GenBank/DDBJ databases">
        <title>Sequencing the genomes of 1000 actinobacteria strains.</title>
        <authorList>
            <person name="Klenk H.-P."/>
        </authorList>
    </citation>
    <scope>NUCLEOTIDE SEQUENCE [LARGE SCALE GENOMIC DNA]</scope>
    <source>
        <strain evidence="7 8">DSM 14785</strain>
    </source>
</reference>
<dbReference type="Gene3D" id="3.40.190.10">
    <property type="entry name" value="Periplasmic binding protein-like II"/>
    <property type="match status" value="2"/>
</dbReference>
<feature type="domain" description="LysR substrate-binding" evidence="6">
    <location>
        <begin position="13"/>
        <end position="198"/>
    </location>
</feature>
<keyword evidence="4" id="KW-0804">Transcription</keyword>
<accession>A0ABU0GHL4</accession>
<dbReference type="PANTHER" id="PTHR30346">
    <property type="entry name" value="TRANSCRIPTIONAL DUAL REGULATOR HCAR-RELATED"/>
    <property type="match status" value="1"/>
</dbReference>
<evidence type="ECO:0000313" key="7">
    <source>
        <dbReference type="EMBL" id="MDQ0424865.1"/>
    </source>
</evidence>
<dbReference type="RefSeq" id="WP_307416128.1">
    <property type="nucleotide sequence ID" value="NZ_JAUSVM010000001.1"/>
</dbReference>
<proteinExistence type="inferred from homology"/>
<dbReference type="Pfam" id="PF03466">
    <property type="entry name" value="LysR_substrate"/>
    <property type="match status" value="1"/>
</dbReference>
<comment type="similarity">
    <text evidence="1">Belongs to the LysR transcriptional regulatory family.</text>
</comment>
<comment type="caution">
    <text evidence="7">The sequence shown here is derived from an EMBL/GenBank/DDBJ whole genome shotgun (WGS) entry which is preliminary data.</text>
</comment>
<dbReference type="SUPFAM" id="SSF53850">
    <property type="entry name" value="Periplasmic binding protein-like II"/>
    <property type="match status" value="1"/>
</dbReference>
<evidence type="ECO:0000256" key="3">
    <source>
        <dbReference type="ARBA" id="ARBA00023125"/>
    </source>
</evidence>
<protein>
    <submittedName>
        <fullName evidence="7">DNA-binding transcriptional LysR family regulator</fullName>
    </submittedName>
</protein>
<dbReference type="EMBL" id="JAUSVM010000001">
    <property type="protein sequence ID" value="MDQ0424865.1"/>
    <property type="molecule type" value="Genomic_DNA"/>
</dbReference>
<keyword evidence="3 7" id="KW-0238">DNA-binding</keyword>
<dbReference type="Proteomes" id="UP001240250">
    <property type="component" value="Unassembled WGS sequence"/>
</dbReference>
<evidence type="ECO:0000256" key="2">
    <source>
        <dbReference type="ARBA" id="ARBA00023015"/>
    </source>
</evidence>
<evidence type="ECO:0000313" key="8">
    <source>
        <dbReference type="Proteomes" id="UP001240250"/>
    </source>
</evidence>
<evidence type="ECO:0000256" key="4">
    <source>
        <dbReference type="ARBA" id="ARBA00023163"/>
    </source>
</evidence>
<dbReference type="InterPro" id="IPR005119">
    <property type="entry name" value="LysR_subst-bd"/>
</dbReference>
<dbReference type="PANTHER" id="PTHR30346:SF0">
    <property type="entry name" value="HCA OPERON TRANSCRIPTIONAL ACTIVATOR HCAR"/>
    <property type="match status" value="1"/>
</dbReference>
<keyword evidence="8" id="KW-1185">Reference proteome</keyword>